<evidence type="ECO:0000256" key="1">
    <source>
        <dbReference type="SAM" id="SignalP"/>
    </source>
</evidence>
<feature type="chain" id="PRO_5025695357" evidence="1">
    <location>
        <begin position="30"/>
        <end position="174"/>
    </location>
</feature>
<organism evidence="2">
    <name type="scientific">Sheuella amnicola</name>
    <dbReference type="NCBI Taxonomy" id="2707330"/>
    <lineage>
        <taxon>Bacteria</taxon>
        <taxon>Pseudomonadati</taxon>
        <taxon>Pseudomonadota</taxon>
        <taxon>Betaproteobacteria</taxon>
        <taxon>Burkholderiales</taxon>
        <taxon>Alcaligenaceae</taxon>
        <taxon>Sheuella</taxon>
    </lineage>
</organism>
<comment type="caution">
    <text evidence="2">The sequence shown here is derived from an EMBL/GenBank/DDBJ whole genome shotgun (WGS) entry which is preliminary data.</text>
</comment>
<gene>
    <name evidence="2" type="ORF">G3I67_02930</name>
</gene>
<protein>
    <submittedName>
        <fullName evidence="2">Uncharacterized protein</fullName>
    </submittedName>
</protein>
<dbReference type="AlphaFoldDB" id="A0A6B2QWZ7"/>
<reference evidence="2" key="1">
    <citation type="submission" date="2020-02" db="EMBL/GenBank/DDBJ databases">
        <authorList>
            <person name="Chen W.-M."/>
        </authorList>
    </citation>
    <scope>NUCLEOTIDE SEQUENCE</scope>
    <source>
        <strain evidence="2">NBD-18</strain>
    </source>
</reference>
<dbReference type="RefSeq" id="WP_163651500.1">
    <property type="nucleotide sequence ID" value="NZ_JAAGRN010000002.1"/>
</dbReference>
<sequence>MMILIKLFRHVRCVCAFATLLLITLPSSATRYACDSGSSADQSTIEIHFRHFFKQPVGPSGLEFTDSIRQANGKSVCLTGYMVKQETSVAGRFILAPLPIEMHEHSDGEADDLPASAIIVYLDESQKDLAIPHEAGLLAVRGILAVGRHEDEDGRVSWVQLKLFPDQIKLHGDK</sequence>
<keyword evidence="1" id="KW-0732">Signal</keyword>
<proteinExistence type="predicted"/>
<accession>A0A6B2QWZ7</accession>
<dbReference type="EMBL" id="JAAGRN010000002">
    <property type="protein sequence ID" value="NDY82178.1"/>
    <property type="molecule type" value="Genomic_DNA"/>
</dbReference>
<feature type="signal peptide" evidence="1">
    <location>
        <begin position="1"/>
        <end position="29"/>
    </location>
</feature>
<evidence type="ECO:0000313" key="2">
    <source>
        <dbReference type="EMBL" id="NDY82178.1"/>
    </source>
</evidence>
<name>A0A6B2QWZ7_9BURK</name>